<accession>A0AAV8QEZ3</accession>
<protein>
    <recommendedName>
        <fullName evidence="4">EF-hand domain-containing protein</fullName>
    </recommendedName>
</protein>
<keyword evidence="6" id="KW-1185">Reference proteome</keyword>
<sequence>MSNAQTSSSTSPSPSLFAGLNTTDDLQKVFDRYDANGDGKISATELAGVLRALGADSSAAEVRDMIAEMDANGDGFVDLHEFADFHHRGVDAAAAERVLREAFDVYDLDGNGLISAEELHRVMSRLGEKCSVKDCSRMIRPVDADGDGNVNFEEFKKMMANGVGRESSASDPNGPSSSAV</sequence>
<dbReference type="CDD" id="cd00051">
    <property type="entry name" value="EFh"/>
    <property type="match status" value="2"/>
</dbReference>
<dbReference type="Proteomes" id="UP001222027">
    <property type="component" value="Unassembled WGS sequence"/>
</dbReference>
<dbReference type="InterPro" id="IPR011992">
    <property type="entry name" value="EF-hand-dom_pair"/>
</dbReference>
<dbReference type="EMBL" id="JAQQAF010000006">
    <property type="protein sequence ID" value="KAJ8476130.1"/>
    <property type="molecule type" value="Genomic_DNA"/>
</dbReference>
<feature type="domain" description="EF-hand" evidence="4">
    <location>
        <begin position="21"/>
        <end position="56"/>
    </location>
</feature>
<keyword evidence="1" id="KW-0479">Metal-binding</keyword>
<dbReference type="InterPro" id="IPR002048">
    <property type="entry name" value="EF_hand_dom"/>
</dbReference>
<dbReference type="Gene3D" id="1.10.238.10">
    <property type="entry name" value="EF-hand"/>
    <property type="match status" value="2"/>
</dbReference>
<evidence type="ECO:0000313" key="6">
    <source>
        <dbReference type="Proteomes" id="UP001222027"/>
    </source>
</evidence>
<proteinExistence type="predicted"/>
<organism evidence="5 6">
    <name type="scientific">Ensete ventricosum</name>
    <name type="common">Abyssinian banana</name>
    <name type="synonym">Musa ensete</name>
    <dbReference type="NCBI Taxonomy" id="4639"/>
    <lineage>
        <taxon>Eukaryota</taxon>
        <taxon>Viridiplantae</taxon>
        <taxon>Streptophyta</taxon>
        <taxon>Embryophyta</taxon>
        <taxon>Tracheophyta</taxon>
        <taxon>Spermatophyta</taxon>
        <taxon>Magnoliopsida</taxon>
        <taxon>Liliopsida</taxon>
        <taxon>Zingiberales</taxon>
        <taxon>Musaceae</taxon>
        <taxon>Ensete</taxon>
    </lineage>
</organism>
<reference evidence="5 6" key="1">
    <citation type="submission" date="2022-12" db="EMBL/GenBank/DDBJ databases">
        <title>Chromosome-scale assembly of the Ensete ventricosum genome.</title>
        <authorList>
            <person name="Dussert Y."/>
            <person name="Stocks J."/>
            <person name="Wendawek A."/>
            <person name="Woldeyes F."/>
            <person name="Nichols R.A."/>
            <person name="Borrell J.S."/>
        </authorList>
    </citation>
    <scope>NUCLEOTIDE SEQUENCE [LARGE SCALE GENOMIC DNA]</scope>
    <source>
        <strain evidence="6">cv. Maze</strain>
        <tissue evidence="5">Seeds</tissue>
    </source>
</reference>
<dbReference type="PROSITE" id="PS00018">
    <property type="entry name" value="EF_HAND_1"/>
    <property type="match status" value="4"/>
</dbReference>
<dbReference type="SMART" id="SM00054">
    <property type="entry name" value="EFh"/>
    <property type="match status" value="4"/>
</dbReference>
<comment type="caution">
    <text evidence="5">The sequence shown here is derived from an EMBL/GenBank/DDBJ whole genome shotgun (WGS) entry which is preliminary data.</text>
</comment>
<evidence type="ECO:0000256" key="1">
    <source>
        <dbReference type="ARBA" id="ARBA00022723"/>
    </source>
</evidence>
<evidence type="ECO:0000259" key="4">
    <source>
        <dbReference type="PROSITE" id="PS50222"/>
    </source>
</evidence>
<dbReference type="FunFam" id="1.10.238.10:FF:000001">
    <property type="entry name" value="Calmodulin 1"/>
    <property type="match status" value="1"/>
</dbReference>
<feature type="domain" description="EF-hand" evidence="4">
    <location>
        <begin position="94"/>
        <end position="129"/>
    </location>
</feature>
<feature type="domain" description="EF-hand" evidence="4">
    <location>
        <begin position="130"/>
        <end position="165"/>
    </location>
</feature>
<dbReference type="AlphaFoldDB" id="A0AAV8QEZ3"/>
<keyword evidence="2" id="KW-0677">Repeat</keyword>
<keyword evidence="3" id="KW-0106">Calcium</keyword>
<dbReference type="SUPFAM" id="SSF47473">
    <property type="entry name" value="EF-hand"/>
    <property type="match status" value="1"/>
</dbReference>
<dbReference type="InterPro" id="IPR039647">
    <property type="entry name" value="EF_hand_pair_protein_CML-like"/>
</dbReference>
<feature type="domain" description="EF-hand" evidence="4">
    <location>
        <begin position="57"/>
        <end position="92"/>
    </location>
</feature>
<name>A0AAV8QEZ3_ENSVE</name>
<dbReference type="Pfam" id="PF13499">
    <property type="entry name" value="EF-hand_7"/>
    <property type="match status" value="2"/>
</dbReference>
<dbReference type="PANTHER" id="PTHR10891">
    <property type="entry name" value="EF-HAND CALCIUM-BINDING DOMAIN CONTAINING PROTEIN"/>
    <property type="match status" value="1"/>
</dbReference>
<dbReference type="InterPro" id="IPR018247">
    <property type="entry name" value="EF_Hand_1_Ca_BS"/>
</dbReference>
<evidence type="ECO:0000256" key="2">
    <source>
        <dbReference type="ARBA" id="ARBA00022737"/>
    </source>
</evidence>
<evidence type="ECO:0000256" key="3">
    <source>
        <dbReference type="ARBA" id="ARBA00022837"/>
    </source>
</evidence>
<evidence type="ECO:0000313" key="5">
    <source>
        <dbReference type="EMBL" id="KAJ8476130.1"/>
    </source>
</evidence>
<dbReference type="PROSITE" id="PS50222">
    <property type="entry name" value="EF_HAND_2"/>
    <property type="match status" value="4"/>
</dbReference>
<dbReference type="GO" id="GO:0005509">
    <property type="term" value="F:calcium ion binding"/>
    <property type="evidence" value="ECO:0007669"/>
    <property type="project" value="InterPro"/>
</dbReference>
<gene>
    <name evidence="5" type="ORF">OPV22_019857</name>
</gene>